<evidence type="ECO:0000259" key="7">
    <source>
        <dbReference type="Pfam" id="PF06271"/>
    </source>
</evidence>
<dbReference type="GO" id="GO:0005886">
    <property type="term" value="C:plasma membrane"/>
    <property type="evidence" value="ECO:0007669"/>
    <property type="project" value="UniProtKB-SubCell"/>
</dbReference>
<evidence type="ECO:0000256" key="6">
    <source>
        <dbReference type="SAM" id="Phobius"/>
    </source>
</evidence>
<dbReference type="STRING" id="351160.RCIX2340"/>
<feature type="transmembrane region" description="Helical" evidence="6">
    <location>
        <begin position="57"/>
        <end position="86"/>
    </location>
</feature>
<feature type="domain" description="RDD" evidence="7">
    <location>
        <begin position="12"/>
        <end position="153"/>
    </location>
</feature>
<feature type="transmembrane region" description="Helical" evidence="6">
    <location>
        <begin position="12"/>
        <end position="45"/>
    </location>
</feature>
<dbReference type="KEGG" id="rci:RCIX2340"/>
<keyword evidence="2" id="KW-1003">Cell membrane</keyword>
<dbReference type="PANTHER" id="PTHR36115">
    <property type="entry name" value="PROLINE-RICH ANTIGEN HOMOLOG-RELATED"/>
    <property type="match status" value="1"/>
</dbReference>
<dbReference type="EMBL" id="AM114193">
    <property type="protein sequence ID" value="CAJ37435.1"/>
    <property type="molecule type" value="Genomic_DNA"/>
</dbReference>
<organism evidence="8 9">
    <name type="scientific">Methanocella arvoryzae (strain DSM 22066 / NBRC 105507 / MRE50)</name>
    <dbReference type="NCBI Taxonomy" id="351160"/>
    <lineage>
        <taxon>Archaea</taxon>
        <taxon>Methanobacteriati</taxon>
        <taxon>Methanobacteriota</taxon>
        <taxon>Stenosarchaea group</taxon>
        <taxon>Methanomicrobia</taxon>
        <taxon>Methanocellales</taxon>
        <taxon>Methanocellaceae</taxon>
        <taxon>Methanocella</taxon>
    </lineage>
</organism>
<evidence type="ECO:0000313" key="9">
    <source>
        <dbReference type="Proteomes" id="UP000000663"/>
    </source>
</evidence>
<comment type="subcellular location">
    <subcellularLocation>
        <location evidence="1">Cell membrane</location>
        <topology evidence="1">Multi-pass membrane protein</topology>
    </subcellularLocation>
</comment>
<evidence type="ECO:0000256" key="1">
    <source>
        <dbReference type="ARBA" id="ARBA00004651"/>
    </source>
</evidence>
<keyword evidence="3 6" id="KW-0812">Transmembrane</keyword>
<dbReference type="InterPro" id="IPR010432">
    <property type="entry name" value="RDD"/>
</dbReference>
<name>Q0W2F8_METAR</name>
<protein>
    <recommendedName>
        <fullName evidence="7">RDD domain-containing protein</fullName>
    </recommendedName>
</protein>
<dbReference type="eggNOG" id="arCOG03633">
    <property type="taxonomic scope" value="Archaea"/>
</dbReference>
<evidence type="ECO:0000256" key="2">
    <source>
        <dbReference type="ARBA" id="ARBA00022475"/>
    </source>
</evidence>
<keyword evidence="5 6" id="KW-0472">Membrane</keyword>
<evidence type="ECO:0000313" key="8">
    <source>
        <dbReference type="EMBL" id="CAJ37435.1"/>
    </source>
</evidence>
<keyword evidence="4 6" id="KW-1133">Transmembrane helix</keyword>
<evidence type="ECO:0000256" key="3">
    <source>
        <dbReference type="ARBA" id="ARBA00022692"/>
    </source>
</evidence>
<feature type="transmembrane region" description="Helical" evidence="6">
    <location>
        <begin position="122"/>
        <end position="141"/>
    </location>
</feature>
<evidence type="ECO:0000256" key="4">
    <source>
        <dbReference type="ARBA" id="ARBA00022989"/>
    </source>
</evidence>
<reference evidence="8 9" key="1">
    <citation type="journal article" date="2006" name="Science">
        <title>Genome of rice cluster I archaea -- the key methane producers in the rice rhizosphere.</title>
        <authorList>
            <person name="Erkel C."/>
            <person name="Kube M."/>
            <person name="Reinhardt R."/>
            <person name="Liesack W."/>
        </authorList>
    </citation>
    <scope>NUCLEOTIDE SEQUENCE [LARGE SCALE GENOMIC DNA]</scope>
    <source>
        <strain evidence="9">DSM 22066 / NBRC 105507 / MRE50</strain>
    </source>
</reference>
<gene>
    <name evidence="8" type="ORF">RCIX2340</name>
</gene>
<evidence type="ECO:0000256" key="5">
    <source>
        <dbReference type="ARBA" id="ARBA00023136"/>
    </source>
</evidence>
<dbReference type="InterPro" id="IPR051791">
    <property type="entry name" value="Pra-immunoreactive"/>
</dbReference>
<dbReference type="Pfam" id="PF06271">
    <property type="entry name" value="RDD"/>
    <property type="match status" value="1"/>
</dbReference>
<dbReference type="AlphaFoldDB" id="Q0W2F8"/>
<dbReference type="Proteomes" id="UP000000663">
    <property type="component" value="Chromosome"/>
</dbReference>
<accession>Q0W2F8</accession>
<keyword evidence="9" id="KW-1185">Reference proteome</keyword>
<sequence length="161" mass="18101">MHPVLEPPVLNYAGFLIRLVAFLIDSLIMGVIGFIIMIPAMIIYFTAFFMSTASEDLGVMLIMIAVLVLLISILVVIAAMVVYSAWFESSKYQGTPGKILLRLKVVGEDGERISFVTAALRYILKMLFSNFFYIGFIFILLNDKKQGLYDLLLKTCVIKDE</sequence>
<proteinExistence type="predicted"/>